<proteinExistence type="predicted"/>
<protein>
    <submittedName>
        <fullName evidence="2">Phage shock protein B</fullName>
    </submittedName>
</protein>
<dbReference type="OrthoDB" id="6198106at2"/>
<dbReference type="NCBIfam" id="TIGR02976">
    <property type="entry name" value="phageshock_pspB"/>
    <property type="match status" value="1"/>
</dbReference>
<dbReference type="EMBL" id="FIZX01000001">
    <property type="protein sequence ID" value="CZF77981.1"/>
    <property type="molecule type" value="Genomic_DNA"/>
</dbReference>
<keyword evidence="1" id="KW-0472">Membrane</keyword>
<keyword evidence="1" id="KW-0812">Transmembrane</keyword>
<accession>A0A128EVG0</accession>
<dbReference type="GO" id="GO:0006355">
    <property type="term" value="P:regulation of DNA-templated transcription"/>
    <property type="evidence" value="ECO:0007669"/>
    <property type="project" value="InterPro"/>
</dbReference>
<gene>
    <name evidence="2" type="primary">pspB</name>
    <name evidence="2" type="ORF">GCE9029_00538</name>
</gene>
<evidence type="ECO:0000256" key="1">
    <source>
        <dbReference type="SAM" id="Phobius"/>
    </source>
</evidence>
<keyword evidence="3" id="KW-1185">Reference proteome</keyword>
<sequence length="76" mass="8963">MSMAFLSIPLVVFFVFVAPLWLWLHYRSKRQVGQGLSGDEFEQLQALANRAEALQDRIHSLERILDEEAPNWRHRQ</sequence>
<dbReference type="NCBIfam" id="NF006993">
    <property type="entry name" value="PRK09458.1"/>
    <property type="match status" value="1"/>
</dbReference>
<dbReference type="Proteomes" id="UP000071641">
    <property type="component" value="Unassembled WGS sequence"/>
</dbReference>
<evidence type="ECO:0000313" key="2">
    <source>
        <dbReference type="EMBL" id="CZF77981.1"/>
    </source>
</evidence>
<dbReference type="AlphaFoldDB" id="A0A128EVG0"/>
<dbReference type="RefSeq" id="WP_002539261.1">
    <property type="nucleotide sequence ID" value="NZ_FIZX01000001.1"/>
</dbReference>
<evidence type="ECO:0000313" key="3">
    <source>
        <dbReference type="Proteomes" id="UP000071641"/>
    </source>
</evidence>
<dbReference type="GO" id="GO:0009271">
    <property type="term" value="P:phage shock"/>
    <property type="evidence" value="ECO:0007669"/>
    <property type="project" value="InterPro"/>
</dbReference>
<feature type="transmembrane region" description="Helical" evidence="1">
    <location>
        <begin position="6"/>
        <end position="24"/>
    </location>
</feature>
<name>A0A128EVG0_9GAMM</name>
<dbReference type="InterPro" id="IPR009554">
    <property type="entry name" value="Phageshock_PspB"/>
</dbReference>
<reference evidence="3" key="1">
    <citation type="submission" date="2016-02" db="EMBL/GenBank/DDBJ databases">
        <authorList>
            <person name="Rodrigo-Torres Lidia"/>
            <person name="Arahal R.David."/>
        </authorList>
    </citation>
    <scope>NUCLEOTIDE SEQUENCE [LARGE SCALE GENOMIC DNA]</scope>
    <source>
        <strain evidence="3">CECT 9029</strain>
    </source>
</reference>
<dbReference type="Pfam" id="PF06667">
    <property type="entry name" value="PspB"/>
    <property type="match status" value="1"/>
</dbReference>
<dbReference type="STRING" id="1796497.GCE9029_00538"/>
<keyword evidence="1" id="KW-1133">Transmembrane helix</keyword>
<organism evidence="2 3">
    <name type="scientific">Grimontia celer</name>
    <dbReference type="NCBI Taxonomy" id="1796497"/>
    <lineage>
        <taxon>Bacteria</taxon>
        <taxon>Pseudomonadati</taxon>
        <taxon>Pseudomonadota</taxon>
        <taxon>Gammaproteobacteria</taxon>
        <taxon>Vibrionales</taxon>
        <taxon>Vibrionaceae</taxon>
        <taxon>Grimontia</taxon>
    </lineage>
</organism>